<dbReference type="InterPro" id="IPR013740">
    <property type="entry name" value="Redoxin"/>
</dbReference>
<dbReference type="Gene3D" id="3.40.30.10">
    <property type="entry name" value="Glutaredoxin"/>
    <property type="match status" value="1"/>
</dbReference>
<dbReference type="GO" id="GO:0008379">
    <property type="term" value="F:thioredoxin peroxidase activity"/>
    <property type="evidence" value="ECO:0007669"/>
    <property type="project" value="UniProtKB-UniRule"/>
</dbReference>
<keyword evidence="2 6" id="KW-0049">Antioxidant</keyword>
<feature type="domain" description="Thioredoxin" evidence="7">
    <location>
        <begin position="22"/>
        <end position="171"/>
    </location>
</feature>
<name>A0A1V8M3H4_9GAMM</name>
<keyword evidence="1 6" id="KW-0575">Peroxidase</keyword>
<dbReference type="OrthoDB" id="9781543at2"/>
<dbReference type="PANTHER" id="PTHR43110">
    <property type="entry name" value="THIOL PEROXIDASE"/>
    <property type="match status" value="1"/>
</dbReference>
<evidence type="ECO:0000256" key="1">
    <source>
        <dbReference type="ARBA" id="ARBA00022559"/>
    </source>
</evidence>
<comment type="caution">
    <text evidence="8">The sequence shown here is derived from an EMBL/GenBank/DDBJ whole genome shotgun (WGS) entry which is preliminary data.</text>
</comment>
<gene>
    <name evidence="6" type="primary">tpx</name>
    <name evidence="8" type="ORF">AU255_13465</name>
</gene>
<proteinExistence type="inferred from homology"/>
<evidence type="ECO:0000256" key="2">
    <source>
        <dbReference type="ARBA" id="ARBA00022862"/>
    </source>
</evidence>
<comment type="subunit">
    <text evidence="6">Homodimer.</text>
</comment>
<keyword evidence="5 6" id="KW-0676">Redox-active center</keyword>
<keyword evidence="3 6" id="KW-0560">Oxidoreductase</keyword>
<comment type="miscellaneous">
    <text evidence="6">The active site is a conserved redox-active cysteine residue, the peroxidatic cysteine (C(P)), which makes the nucleophilic attack on the peroxide substrate. The peroxide oxidizes the C(P)-SH to cysteine sulfenic acid (C(P)-SOH), which then reacts with another cysteine residue, the resolving cysteine (C(R)), to form a disulfide bridge. The disulfide is subsequently reduced by an appropriate electron donor to complete the catalytic cycle. In this atypical 2-Cys peroxiredoxin, C(R) is present in the same subunit to form an intramolecular disulfide. The disulfide is subsequently reduced by thioredoxin.</text>
</comment>
<dbReference type="InterPro" id="IPR013766">
    <property type="entry name" value="Thioredoxin_domain"/>
</dbReference>
<dbReference type="CDD" id="cd03014">
    <property type="entry name" value="PRX_Atyp2cys"/>
    <property type="match status" value="1"/>
</dbReference>
<dbReference type="InterPro" id="IPR002065">
    <property type="entry name" value="TPX"/>
</dbReference>
<organism evidence="8 9">
    <name type="scientific">Methyloprofundus sedimenti</name>
    <dbReference type="NCBI Taxonomy" id="1420851"/>
    <lineage>
        <taxon>Bacteria</taxon>
        <taxon>Pseudomonadati</taxon>
        <taxon>Pseudomonadota</taxon>
        <taxon>Gammaproteobacteria</taxon>
        <taxon>Methylococcales</taxon>
        <taxon>Methylococcaceae</taxon>
        <taxon>Methyloprofundus</taxon>
    </lineage>
</organism>
<dbReference type="InterPro" id="IPR036249">
    <property type="entry name" value="Thioredoxin-like_sf"/>
</dbReference>
<protein>
    <recommendedName>
        <fullName evidence="6">Thiol peroxidase</fullName>
        <shortName evidence="6">Tpx</shortName>
        <ecNumber evidence="6">1.11.1.24</ecNumber>
    </recommendedName>
    <alternativeName>
        <fullName evidence="6">Peroxiredoxin tpx</fullName>
        <shortName evidence="6">Prx</shortName>
    </alternativeName>
    <alternativeName>
        <fullName evidence="6">Thioredoxin peroxidase</fullName>
    </alternativeName>
    <alternativeName>
        <fullName evidence="6">Thioredoxin-dependent peroxiredoxin</fullName>
    </alternativeName>
</protein>
<evidence type="ECO:0000256" key="4">
    <source>
        <dbReference type="ARBA" id="ARBA00023157"/>
    </source>
</evidence>
<dbReference type="Proteomes" id="UP000191980">
    <property type="component" value="Unassembled WGS sequence"/>
</dbReference>
<dbReference type="EC" id="1.11.1.24" evidence="6"/>
<dbReference type="Pfam" id="PF08534">
    <property type="entry name" value="Redoxin"/>
    <property type="match status" value="1"/>
</dbReference>
<accession>A0A1V8M3H4</accession>
<dbReference type="InterPro" id="IPR018219">
    <property type="entry name" value="Tpx_CS"/>
</dbReference>
<evidence type="ECO:0000256" key="5">
    <source>
        <dbReference type="ARBA" id="ARBA00023284"/>
    </source>
</evidence>
<dbReference type="SUPFAM" id="SSF52833">
    <property type="entry name" value="Thioredoxin-like"/>
    <property type="match status" value="1"/>
</dbReference>
<dbReference type="PROSITE" id="PS51352">
    <property type="entry name" value="THIOREDOXIN_2"/>
    <property type="match status" value="1"/>
</dbReference>
<dbReference type="AlphaFoldDB" id="A0A1V8M3H4"/>
<dbReference type="HAMAP" id="MF_00269">
    <property type="entry name" value="Tpx"/>
    <property type="match status" value="1"/>
</dbReference>
<feature type="active site" description="Cysteine sulfenic acid (-SOH) intermediate" evidence="6">
    <location>
        <position position="64"/>
    </location>
</feature>
<evidence type="ECO:0000313" key="8">
    <source>
        <dbReference type="EMBL" id="OQK16110.1"/>
    </source>
</evidence>
<comment type="similarity">
    <text evidence="6">Belongs to the peroxiredoxin family. Tpx subfamily.</text>
</comment>
<feature type="disulfide bond" description="Redox-active" evidence="6">
    <location>
        <begin position="64"/>
        <end position="98"/>
    </location>
</feature>
<comment type="function">
    <text evidence="6">Thiol-specific peroxidase that catalyzes the reduction of hydrogen peroxide and organic hydroperoxides to water and alcohols, respectively. Plays a role in cell protection against oxidative stress by detoxifying peroxides.</text>
</comment>
<dbReference type="EMBL" id="LPUF01000002">
    <property type="protein sequence ID" value="OQK16110.1"/>
    <property type="molecule type" value="Genomic_DNA"/>
</dbReference>
<dbReference type="NCBIfam" id="NF001808">
    <property type="entry name" value="PRK00522.1"/>
    <property type="match status" value="1"/>
</dbReference>
<evidence type="ECO:0000256" key="6">
    <source>
        <dbReference type="HAMAP-Rule" id="MF_00269"/>
    </source>
</evidence>
<dbReference type="InterPro" id="IPR050455">
    <property type="entry name" value="Tpx_Peroxidase_subfamily"/>
</dbReference>
<reference evidence="8 9" key="1">
    <citation type="submission" date="2015-12" db="EMBL/GenBank/DDBJ databases">
        <authorList>
            <person name="Shamseldin A."/>
            <person name="Moawad H."/>
            <person name="Abd El-Rahim W.M."/>
            <person name="Sadowsky M.J."/>
        </authorList>
    </citation>
    <scope>NUCLEOTIDE SEQUENCE [LARGE SCALE GENOMIC DNA]</scope>
    <source>
        <strain evidence="8 9">WF1</strain>
    </source>
</reference>
<keyword evidence="9" id="KW-1185">Reference proteome</keyword>
<dbReference type="PANTHER" id="PTHR43110:SF1">
    <property type="entry name" value="THIOL PEROXIDASE"/>
    <property type="match status" value="1"/>
</dbReference>
<evidence type="ECO:0000313" key="9">
    <source>
        <dbReference type="Proteomes" id="UP000191980"/>
    </source>
</evidence>
<keyword evidence="4 6" id="KW-1015">Disulfide bond</keyword>
<dbReference type="STRING" id="1420851.AU255_13465"/>
<comment type="catalytic activity">
    <reaction evidence="6">
        <text>a hydroperoxide + [thioredoxin]-dithiol = an alcohol + [thioredoxin]-disulfide + H2O</text>
        <dbReference type="Rhea" id="RHEA:62620"/>
        <dbReference type="Rhea" id="RHEA-COMP:10698"/>
        <dbReference type="Rhea" id="RHEA-COMP:10700"/>
        <dbReference type="ChEBI" id="CHEBI:15377"/>
        <dbReference type="ChEBI" id="CHEBI:29950"/>
        <dbReference type="ChEBI" id="CHEBI:30879"/>
        <dbReference type="ChEBI" id="CHEBI:35924"/>
        <dbReference type="ChEBI" id="CHEBI:50058"/>
        <dbReference type="EC" id="1.11.1.24"/>
    </reaction>
</comment>
<evidence type="ECO:0000256" key="3">
    <source>
        <dbReference type="ARBA" id="ARBA00023002"/>
    </source>
</evidence>
<dbReference type="RefSeq" id="WP_080523490.1">
    <property type="nucleotide sequence ID" value="NZ_LPUF01000002.1"/>
</dbReference>
<evidence type="ECO:0000259" key="7">
    <source>
        <dbReference type="PROSITE" id="PS51352"/>
    </source>
</evidence>
<sequence length="171" mass="18557">MAKLTFKPGNDEIVINTSGELPAVGSKAPDFKLVDGRLNDVSLATYAGKRKILNIVPSLDTPVCAASARAFNEKAERVDNTVMLMVSADLPFAQARFCESEGLKQVFPVSTFRSGFADDYGVRLVDSMLAGLTARAVVIIDENDRVIYTELVTEVTHEPDYDAALDALKDL</sequence>
<dbReference type="PROSITE" id="PS01265">
    <property type="entry name" value="TPX"/>
    <property type="match status" value="1"/>
</dbReference>